<dbReference type="OrthoDB" id="9793981at2"/>
<evidence type="ECO:0000313" key="3">
    <source>
        <dbReference type="Proteomes" id="UP000009011"/>
    </source>
</evidence>
<protein>
    <recommendedName>
        <fullName evidence="4">BrxA/BrxB family bacilliredoxin</fullName>
    </recommendedName>
</protein>
<proteinExistence type="inferred from homology"/>
<dbReference type="HOGENOM" id="CLU_132521_0_0_10"/>
<dbReference type="Pfam" id="PF06491">
    <property type="entry name" value="Disulph_isomer"/>
    <property type="match status" value="1"/>
</dbReference>
<sequence length="176" mass="19547">MFNINQKPPIYDPEAVQPMRDELTYVGFEELLTPEKAKEVFSGNQDKTIFLVINSVCGCAAGSARPAATLALQHSVIPDKFVTAFAGQDRDAVDFIRENILDDYPPSSPSMALIKNGKVIYFLPRHRIEGRYAEEIAEELTKVFEQHCSNNGPSIPKEKYDKLVNAKSCGSKIPLA</sequence>
<dbReference type="PANTHER" id="PTHR40052">
    <property type="entry name" value="UPF0403 PROTEIN YQIW-RELATED"/>
    <property type="match status" value="1"/>
</dbReference>
<organism evidence="2 3">
    <name type="scientific">Melioribacter roseus (strain DSM 23840 / JCM 17771 / VKM B-2668 / P3M-2)</name>
    <dbReference type="NCBI Taxonomy" id="1191523"/>
    <lineage>
        <taxon>Bacteria</taxon>
        <taxon>Pseudomonadati</taxon>
        <taxon>Ignavibacteriota</taxon>
        <taxon>Ignavibacteria</taxon>
        <taxon>Ignavibacteriales</taxon>
        <taxon>Melioribacteraceae</taxon>
        <taxon>Melioribacter</taxon>
    </lineage>
</organism>
<dbReference type="PATRIC" id="fig|1191523.3.peg.348"/>
<dbReference type="NCBIfam" id="TIGR04191">
    <property type="entry name" value="YphP_YqiW"/>
    <property type="match status" value="1"/>
</dbReference>
<evidence type="ECO:0000313" key="2">
    <source>
        <dbReference type="EMBL" id="AFN73583.1"/>
    </source>
</evidence>
<dbReference type="EMBL" id="CP003557">
    <property type="protein sequence ID" value="AFN73583.1"/>
    <property type="molecule type" value="Genomic_DNA"/>
</dbReference>
<comment type="similarity">
    <text evidence="1">Belongs to the bacilliredoxin family.</text>
</comment>
<dbReference type="eggNOG" id="ENOG502ZBVN">
    <property type="taxonomic scope" value="Bacteria"/>
</dbReference>
<dbReference type="PANTHER" id="PTHR40052:SF2">
    <property type="entry name" value="BACILLIREDOXIN BRXA"/>
    <property type="match status" value="1"/>
</dbReference>
<accession>I6ZWZ7</accession>
<keyword evidence="3" id="KW-1185">Reference proteome</keyword>
<dbReference type="Proteomes" id="UP000009011">
    <property type="component" value="Chromosome"/>
</dbReference>
<name>I6ZWZ7_MELRP</name>
<dbReference type="InterPro" id="IPR009474">
    <property type="entry name" value="BrxB/BrxA"/>
</dbReference>
<gene>
    <name evidence="2" type="ordered locus">MROS_0339</name>
</gene>
<evidence type="ECO:0008006" key="4">
    <source>
        <dbReference type="Google" id="ProtNLM"/>
    </source>
</evidence>
<reference evidence="2 3" key="1">
    <citation type="journal article" date="2013" name="PLoS ONE">
        <title>Genomic analysis of Melioribacter roseus, facultatively anaerobic organotrophic bacterium representing a novel deep lineage within Bacteriodetes/Chlorobi group.</title>
        <authorList>
            <person name="Kadnikov V.V."/>
            <person name="Mardanov A.V."/>
            <person name="Podosokorskaya O.A."/>
            <person name="Gavrilov S.N."/>
            <person name="Kublanov I.V."/>
            <person name="Beletsky A.V."/>
            <person name="Bonch-Osmolovskaya E.A."/>
            <person name="Ravin N.V."/>
        </authorList>
    </citation>
    <scope>NUCLEOTIDE SEQUENCE [LARGE SCALE GENOMIC DNA]</scope>
    <source>
        <strain evidence="3">JCM 17771 / P3M-2</strain>
    </source>
</reference>
<dbReference type="KEGG" id="mro:MROS_0339"/>
<evidence type="ECO:0000256" key="1">
    <source>
        <dbReference type="ARBA" id="ARBA00038305"/>
    </source>
</evidence>
<dbReference type="AlphaFoldDB" id="I6ZWZ7"/>
<dbReference type="STRING" id="1191523.MROS_0339"/>
<dbReference type="Gene3D" id="3.40.30.10">
    <property type="entry name" value="Glutaredoxin"/>
    <property type="match status" value="1"/>
</dbReference>
<dbReference type="RefSeq" id="WP_014855020.1">
    <property type="nucleotide sequence ID" value="NC_018178.1"/>
</dbReference>